<evidence type="ECO:0000256" key="8">
    <source>
        <dbReference type="PROSITE-ProRule" id="PRU00169"/>
    </source>
</evidence>
<dbReference type="Gene3D" id="1.10.10.60">
    <property type="entry name" value="Homeodomain-like"/>
    <property type="match status" value="2"/>
</dbReference>
<proteinExistence type="predicted"/>
<protein>
    <submittedName>
        <fullName evidence="11">Response regulator</fullName>
    </submittedName>
</protein>
<dbReference type="SMART" id="SM00342">
    <property type="entry name" value="HTH_ARAC"/>
    <property type="match status" value="1"/>
</dbReference>
<keyword evidence="5" id="KW-0805">Transcription regulation</keyword>
<feature type="domain" description="HTH araC/xylS-type" evidence="9">
    <location>
        <begin position="428"/>
        <end position="526"/>
    </location>
</feature>
<keyword evidence="4" id="KW-0902">Two-component regulatory system</keyword>
<keyword evidence="12" id="KW-1185">Reference proteome</keyword>
<comment type="caution">
    <text evidence="11">The sequence shown here is derived from an EMBL/GenBank/DDBJ whole genome shotgun (WGS) entry which is preliminary data.</text>
</comment>
<accession>A0ABV6JJN2</accession>
<dbReference type="CDD" id="cd17536">
    <property type="entry name" value="REC_YesN-like"/>
    <property type="match status" value="1"/>
</dbReference>
<evidence type="ECO:0000256" key="2">
    <source>
        <dbReference type="ARBA" id="ARBA00022490"/>
    </source>
</evidence>
<evidence type="ECO:0000256" key="4">
    <source>
        <dbReference type="ARBA" id="ARBA00023012"/>
    </source>
</evidence>
<dbReference type="InterPro" id="IPR051552">
    <property type="entry name" value="HptR"/>
</dbReference>
<organism evidence="11 12">
    <name type="scientific">Paenibacillus mendelii</name>
    <dbReference type="NCBI Taxonomy" id="206163"/>
    <lineage>
        <taxon>Bacteria</taxon>
        <taxon>Bacillati</taxon>
        <taxon>Bacillota</taxon>
        <taxon>Bacilli</taxon>
        <taxon>Bacillales</taxon>
        <taxon>Paenibacillaceae</taxon>
        <taxon>Paenibacillus</taxon>
    </lineage>
</organism>
<dbReference type="InterPro" id="IPR011006">
    <property type="entry name" value="CheY-like_superfamily"/>
</dbReference>
<keyword evidence="7" id="KW-0804">Transcription</keyword>
<evidence type="ECO:0000259" key="9">
    <source>
        <dbReference type="PROSITE" id="PS01124"/>
    </source>
</evidence>
<evidence type="ECO:0000256" key="6">
    <source>
        <dbReference type="ARBA" id="ARBA00023125"/>
    </source>
</evidence>
<sequence length="526" mass="58614">MYKVLIVDDEMIVRHAVKTLIRWEGSRFEYAGAAASGVSALDMARNVGADIIITDIKMPEMDGLELIKQLMSGGFDGEVLVLSNYNDFDLVREALKCGAHDYLLKLTLKTESFMRVLEEMAAKLDAKQEKRGVQPEISANRPEAKDDIPAMLREMDSAHPAAPLRHAAGKNEDLIAAAGLRVYSFVVLLTADEQGLRQSGSFQETLDKLADSLFSGSRWTYAIRSDQLRFLLVTAYLANQAFADPDDLARRMISLASMYYNVQISVVYAAAAANMEELAAEMNLSRQAEGLFFYAQPRVGCLSNRLMTIEGDEKFRLAEAKLVDSLRKPSAGSIDIWAESALRLIETAAERNVHPRMLKRAISGGVWSLANTEELGVRYGWDEKPWLERIEAANGDSALKETIRELAEEVADSARRLPDLPVARGEVRQAQLYLEENYSNRITIADIASHVGLSEPYLCQVFKAETGVSILTSLNEIRMVKAHEMLASGKYLVKQVAIEVGIPDPFYFNRLFKKRYGIAPKNVKMT</sequence>
<dbReference type="RefSeq" id="WP_204817113.1">
    <property type="nucleotide sequence ID" value="NZ_JANHOF010000002.1"/>
</dbReference>
<feature type="modified residue" description="4-aspartylphosphate" evidence="8">
    <location>
        <position position="55"/>
    </location>
</feature>
<evidence type="ECO:0000256" key="1">
    <source>
        <dbReference type="ARBA" id="ARBA00004496"/>
    </source>
</evidence>
<keyword evidence="3 8" id="KW-0597">Phosphoprotein</keyword>
<keyword evidence="6" id="KW-0238">DNA-binding</keyword>
<comment type="subcellular location">
    <subcellularLocation>
        <location evidence="1">Cytoplasm</location>
    </subcellularLocation>
</comment>
<dbReference type="InterPro" id="IPR018060">
    <property type="entry name" value="HTH_AraC"/>
</dbReference>
<dbReference type="SUPFAM" id="SSF52172">
    <property type="entry name" value="CheY-like"/>
    <property type="match status" value="1"/>
</dbReference>
<dbReference type="PANTHER" id="PTHR42713:SF3">
    <property type="entry name" value="TRANSCRIPTIONAL REGULATORY PROTEIN HPTR"/>
    <property type="match status" value="1"/>
</dbReference>
<dbReference type="PROSITE" id="PS50110">
    <property type="entry name" value="RESPONSE_REGULATORY"/>
    <property type="match status" value="1"/>
</dbReference>
<reference evidence="11 12" key="1">
    <citation type="submission" date="2024-09" db="EMBL/GenBank/DDBJ databases">
        <authorList>
            <person name="Sun Q."/>
            <person name="Mori K."/>
        </authorList>
    </citation>
    <scope>NUCLEOTIDE SEQUENCE [LARGE SCALE GENOMIC DNA]</scope>
    <source>
        <strain evidence="11 12">CCM 4839</strain>
    </source>
</reference>
<dbReference type="PROSITE" id="PS00041">
    <property type="entry name" value="HTH_ARAC_FAMILY_1"/>
    <property type="match status" value="1"/>
</dbReference>
<feature type="domain" description="Response regulatory" evidence="10">
    <location>
        <begin position="3"/>
        <end position="120"/>
    </location>
</feature>
<dbReference type="PROSITE" id="PS01124">
    <property type="entry name" value="HTH_ARAC_FAMILY_2"/>
    <property type="match status" value="1"/>
</dbReference>
<dbReference type="InterPro" id="IPR009057">
    <property type="entry name" value="Homeodomain-like_sf"/>
</dbReference>
<keyword evidence="2" id="KW-0963">Cytoplasm</keyword>
<dbReference type="SUPFAM" id="SSF46689">
    <property type="entry name" value="Homeodomain-like"/>
    <property type="match status" value="2"/>
</dbReference>
<evidence type="ECO:0000256" key="5">
    <source>
        <dbReference type="ARBA" id="ARBA00023015"/>
    </source>
</evidence>
<dbReference type="SMART" id="SM00448">
    <property type="entry name" value="REC"/>
    <property type="match status" value="1"/>
</dbReference>
<dbReference type="Gene3D" id="3.40.50.2300">
    <property type="match status" value="1"/>
</dbReference>
<dbReference type="InterPro" id="IPR018062">
    <property type="entry name" value="HTH_AraC-typ_CS"/>
</dbReference>
<evidence type="ECO:0000313" key="12">
    <source>
        <dbReference type="Proteomes" id="UP001589818"/>
    </source>
</evidence>
<dbReference type="InterPro" id="IPR001789">
    <property type="entry name" value="Sig_transdc_resp-reg_receiver"/>
</dbReference>
<evidence type="ECO:0000256" key="3">
    <source>
        <dbReference type="ARBA" id="ARBA00022553"/>
    </source>
</evidence>
<gene>
    <name evidence="11" type="ORF">ACFFJ8_32750</name>
</gene>
<dbReference type="Pfam" id="PF12833">
    <property type="entry name" value="HTH_18"/>
    <property type="match status" value="1"/>
</dbReference>
<evidence type="ECO:0000259" key="10">
    <source>
        <dbReference type="PROSITE" id="PS50110"/>
    </source>
</evidence>
<evidence type="ECO:0000313" key="11">
    <source>
        <dbReference type="EMBL" id="MFC0396132.1"/>
    </source>
</evidence>
<evidence type="ECO:0000256" key="7">
    <source>
        <dbReference type="ARBA" id="ARBA00023163"/>
    </source>
</evidence>
<dbReference type="EMBL" id="JBHLVF010000047">
    <property type="protein sequence ID" value="MFC0396132.1"/>
    <property type="molecule type" value="Genomic_DNA"/>
</dbReference>
<dbReference type="Pfam" id="PF00072">
    <property type="entry name" value="Response_reg"/>
    <property type="match status" value="1"/>
</dbReference>
<dbReference type="Proteomes" id="UP001589818">
    <property type="component" value="Unassembled WGS sequence"/>
</dbReference>
<dbReference type="PANTHER" id="PTHR42713">
    <property type="entry name" value="HISTIDINE KINASE-RELATED"/>
    <property type="match status" value="1"/>
</dbReference>
<name>A0ABV6JJN2_9BACL</name>